<sequence>MGNGEVHQILVGSWHTSLVIGIVGVCHEMRALLADIWNNLESTGYRESVASALVIDIQDSSCPFVDNAIESNGPFVSLGVDWFGTFANKVFSWWNLRITKLEHYADGESKLWLVSIRMIPNSKDDSNEGRVFGLKNMNACSLCGSFDHNKSRCPKSSRRWERGGGVRREKMSVGERRERRIDGGRGGESRRDIVQR</sequence>
<dbReference type="Proteomes" id="UP001151760">
    <property type="component" value="Unassembled WGS sequence"/>
</dbReference>
<dbReference type="EMBL" id="BQNB010014986">
    <property type="protein sequence ID" value="GJT34686.1"/>
    <property type="molecule type" value="Genomic_DNA"/>
</dbReference>
<keyword evidence="3" id="KW-1185">Reference proteome</keyword>
<proteinExistence type="predicted"/>
<evidence type="ECO:0000313" key="3">
    <source>
        <dbReference type="Proteomes" id="UP001151760"/>
    </source>
</evidence>
<evidence type="ECO:0000313" key="2">
    <source>
        <dbReference type="EMBL" id="GJT34686.1"/>
    </source>
</evidence>
<reference evidence="2" key="2">
    <citation type="submission" date="2022-01" db="EMBL/GenBank/DDBJ databases">
        <authorList>
            <person name="Yamashiro T."/>
            <person name="Shiraishi A."/>
            <person name="Satake H."/>
            <person name="Nakayama K."/>
        </authorList>
    </citation>
    <scope>NUCLEOTIDE SEQUENCE</scope>
</reference>
<feature type="region of interest" description="Disordered" evidence="1">
    <location>
        <begin position="154"/>
        <end position="196"/>
    </location>
</feature>
<reference evidence="2" key="1">
    <citation type="journal article" date="2022" name="Int. J. Mol. Sci.">
        <title>Draft Genome of Tanacetum Coccineum: Genomic Comparison of Closely Related Tanacetum-Family Plants.</title>
        <authorList>
            <person name="Yamashiro T."/>
            <person name="Shiraishi A."/>
            <person name="Nakayama K."/>
            <person name="Satake H."/>
        </authorList>
    </citation>
    <scope>NUCLEOTIDE SEQUENCE</scope>
</reference>
<organism evidence="2 3">
    <name type="scientific">Tanacetum coccineum</name>
    <dbReference type="NCBI Taxonomy" id="301880"/>
    <lineage>
        <taxon>Eukaryota</taxon>
        <taxon>Viridiplantae</taxon>
        <taxon>Streptophyta</taxon>
        <taxon>Embryophyta</taxon>
        <taxon>Tracheophyta</taxon>
        <taxon>Spermatophyta</taxon>
        <taxon>Magnoliopsida</taxon>
        <taxon>eudicotyledons</taxon>
        <taxon>Gunneridae</taxon>
        <taxon>Pentapetalae</taxon>
        <taxon>asterids</taxon>
        <taxon>campanulids</taxon>
        <taxon>Asterales</taxon>
        <taxon>Asteraceae</taxon>
        <taxon>Asteroideae</taxon>
        <taxon>Anthemideae</taxon>
        <taxon>Anthemidinae</taxon>
        <taxon>Tanacetum</taxon>
    </lineage>
</organism>
<evidence type="ECO:0008006" key="4">
    <source>
        <dbReference type="Google" id="ProtNLM"/>
    </source>
</evidence>
<comment type="caution">
    <text evidence="2">The sequence shown here is derived from an EMBL/GenBank/DDBJ whole genome shotgun (WGS) entry which is preliminary data.</text>
</comment>
<protein>
    <recommendedName>
        <fullName evidence="4">DUF4283 domain-containing protein</fullName>
    </recommendedName>
</protein>
<name>A0ABQ5D5W5_9ASTR</name>
<gene>
    <name evidence="2" type="ORF">Tco_0925105</name>
</gene>
<accession>A0ABQ5D5W5</accession>
<evidence type="ECO:0000256" key="1">
    <source>
        <dbReference type="SAM" id="MobiDB-lite"/>
    </source>
</evidence>
<feature type="compositionally biased region" description="Basic and acidic residues" evidence="1">
    <location>
        <begin position="158"/>
        <end position="196"/>
    </location>
</feature>